<reference evidence="1" key="1">
    <citation type="journal article" date="2020" name="Cell">
        <title>Large-Scale Comparative Analyses of Tick Genomes Elucidate Their Genetic Diversity and Vector Capacities.</title>
        <authorList>
            <consortium name="Tick Genome and Microbiome Consortium (TIGMIC)"/>
            <person name="Jia N."/>
            <person name="Wang J."/>
            <person name="Shi W."/>
            <person name="Du L."/>
            <person name="Sun Y."/>
            <person name="Zhan W."/>
            <person name="Jiang J.F."/>
            <person name="Wang Q."/>
            <person name="Zhang B."/>
            <person name="Ji P."/>
            <person name="Bell-Sakyi L."/>
            <person name="Cui X.M."/>
            <person name="Yuan T.T."/>
            <person name="Jiang B.G."/>
            <person name="Yang W.F."/>
            <person name="Lam T.T."/>
            <person name="Chang Q.C."/>
            <person name="Ding S.J."/>
            <person name="Wang X.J."/>
            <person name="Zhu J.G."/>
            <person name="Ruan X.D."/>
            <person name="Zhao L."/>
            <person name="Wei J.T."/>
            <person name="Ye R.Z."/>
            <person name="Que T.C."/>
            <person name="Du C.H."/>
            <person name="Zhou Y.H."/>
            <person name="Cheng J.X."/>
            <person name="Dai P.F."/>
            <person name="Guo W.B."/>
            <person name="Han X.H."/>
            <person name="Huang E.J."/>
            <person name="Li L.F."/>
            <person name="Wei W."/>
            <person name="Gao Y.C."/>
            <person name="Liu J.Z."/>
            <person name="Shao H.Z."/>
            <person name="Wang X."/>
            <person name="Wang C.C."/>
            <person name="Yang T.C."/>
            <person name="Huo Q.B."/>
            <person name="Li W."/>
            <person name="Chen H.Y."/>
            <person name="Chen S.E."/>
            <person name="Zhou L.G."/>
            <person name="Ni X.B."/>
            <person name="Tian J.H."/>
            <person name="Sheng Y."/>
            <person name="Liu T."/>
            <person name="Pan Y.S."/>
            <person name="Xia L.Y."/>
            <person name="Li J."/>
            <person name="Zhao F."/>
            <person name="Cao W.C."/>
        </authorList>
    </citation>
    <scope>NUCLEOTIDE SEQUENCE</scope>
    <source>
        <strain evidence="1">Rmic-2018</strain>
    </source>
</reference>
<evidence type="ECO:0000313" key="1">
    <source>
        <dbReference type="EMBL" id="KAH8033707.1"/>
    </source>
</evidence>
<organism evidence="1 2">
    <name type="scientific">Rhipicephalus microplus</name>
    <name type="common">Cattle tick</name>
    <name type="synonym">Boophilus microplus</name>
    <dbReference type="NCBI Taxonomy" id="6941"/>
    <lineage>
        <taxon>Eukaryota</taxon>
        <taxon>Metazoa</taxon>
        <taxon>Ecdysozoa</taxon>
        <taxon>Arthropoda</taxon>
        <taxon>Chelicerata</taxon>
        <taxon>Arachnida</taxon>
        <taxon>Acari</taxon>
        <taxon>Parasitiformes</taxon>
        <taxon>Ixodida</taxon>
        <taxon>Ixodoidea</taxon>
        <taxon>Ixodidae</taxon>
        <taxon>Rhipicephalinae</taxon>
        <taxon>Rhipicephalus</taxon>
        <taxon>Boophilus</taxon>
    </lineage>
</organism>
<gene>
    <name evidence="1" type="ORF">HPB51_015543</name>
</gene>
<keyword evidence="2" id="KW-1185">Reference proteome</keyword>
<sequence length="178" mass="18856">MSKFQDLSMLSDVASQSGDPLANAGGLLGLSDSVDFGRFTWDDEEGAETALAEIKPTTKSVTHGAPTSRDANRNVLSQVAPTRTATVGKSVGSSLPSSEVLLQNALSVLQSLASALQSTAQAPVQTVRPCVKVDIPTYSGYHDCKSANEYLDRFLHYQQATGLTDAELLERVVPVSLT</sequence>
<reference evidence="1" key="2">
    <citation type="submission" date="2021-09" db="EMBL/GenBank/DDBJ databases">
        <authorList>
            <person name="Jia N."/>
            <person name="Wang J."/>
            <person name="Shi W."/>
            <person name="Du L."/>
            <person name="Sun Y."/>
            <person name="Zhan W."/>
            <person name="Jiang J."/>
            <person name="Wang Q."/>
            <person name="Zhang B."/>
            <person name="Ji P."/>
            <person name="Sakyi L.B."/>
            <person name="Cui X."/>
            <person name="Yuan T."/>
            <person name="Jiang B."/>
            <person name="Yang W."/>
            <person name="Lam T.T.-Y."/>
            <person name="Chang Q."/>
            <person name="Ding S."/>
            <person name="Wang X."/>
            <person name="Zhu J."/>
            <person name="Ruan X."/>
            <person name="Zhao L."/>
            <person name="Wei J."/>
            <person name="Que T."/>
            <person name="Du C."/>
            <person name="Cheng J."/>
            <person name="Dai P."/>
            <person name="Han X."/>
            <person name="Huang E."/>
            <person name="Gao Y."/>
            <person name="Liu J."/>
            <person name="Shao H."/>
            <person name="Ye R."/>
            <person name="Li L."/>
            <person name="Wei W."/>
            <person name="Wang X."/>
            <person name="Wang C."/>
            <person name="Huo Q."/>
            <person name="Li W."/>
            <person name="Guo W."/>
            <person name="Chen H."/>
            <person name="Chen S."/>
            <person name="Zhou L."/>
            <person name="Zhou L."/>
            <person name="Ni X."/>
            <person name="Tian J."/>
            <person name="Zhou Y."/>
            <person name="Sheng Y."/>
            <person name="Liu T."/>
            <person name="Pan Y."/>
            <person name="Xia L."/>
            <person name="Li J."/>
            <person name="Zhao F."/>
            <person name="Cao W."/>
        </authorList>
    </citation>
    <scope>NUCLEOTIDE SEQUENCE</scope>
    <source>
        <strain evidence="1">Rmic-2018</strain>
        <tissue evidence="1">Larvae</tissue>
    </source>
</reference>
<dbReference type="EMBL" id="JABSTU010000004">
    <property type="protein sequence ID" value="KAH8033707.1"/>
    <property type="molecule type" value="Genomic_DNA"/>
</dbReference>
<evidence type="ECO:0000313" key="2">
    <source>
        <dbReference type="Proteomes" id="UP000821866"/>
    </source>
</evidence>
<name>A0A9J6EGU2_RHIMP</name>
<dbReference type="AlphaFoldDB" id="A0A9J6EGU2"/>
<dbReference type="Proteomes" id="UP000821866">
    <property type="component" value="Chromosome 2"/>
</dbReference>
<protein>
    <submittedName>
        <fullName evidence="1">Uncharacterized protein</fullName>
    </submittedName>
</protein>
<comment type="caution">
    <text evidence="1">The sequence shown here is derived from an EMBL/GenBank/DDBJ whole genome shotgun (WGS) entry which is preliminary data.</text>
</comment>
<accession>A0A9J6EGU2</accession>
<proteinExistence type="predicted"/>